<dbReference type="STRING" id="667015.Bacsa_0764"/>
<keyword evidence="6 7" id="KW-0472">Membrane</keyword>
<dbReference type="PANTHER" id="PTHR30506">
    <property type="entry name" value="INNER MEMBRANE PROTEIN"/>
    <property type="match status" value="1"/>
</dbReference>
<keyword evidence="3" id="KW-1003">Cell membrane</keyword>
<evidence type="ECO:0000256" key="7">
    <source>
        <dbReference type="SAM" id="Phobius"/>
    </source>
</evidence>
<reference evidence="9 10" key="1">
    <citation type="journal article" date="2011" name="Stand. Genomic Sci.">
        <title>Complete genome sequence of Bacteroides salanitronis type strain (BL78).</title>
        <authorList>
            <person name="Gronow S."/>
            <person name="Held B."/>
            <person name="Lucas S."/>
            <person name="Lapidus A."/>
            <person name="Del Rio T.G."/>
            <person name="Nolan M."/>
            <person name="Tice H."/>
            <person name="Deshpande S."/>
            <person name="Cheng J.F."/>
            <person name="Pitluck S."/>
            <person name="Liolios K."/>
            <person name="Pagani I."/>
            <person name="Ivanova N."/>
            <person name="Mavromatis K."/>
            <person name="Pati A."/>
            <person name="Tapia R."/>
            <person name="Han C."/>
            <person name="Goodwin L."/>
            <person name="Chen A."/>
            <person name="Palaniappan K."/>
            <person name="Land M."/>
            <person name="Hauser L."/>
            <person name="Chang Y.J."/>
            <person name="Jeffries C.D."/>
            <person name="Brambilla E.M."/>
            <person name="Rohde M."/>
            <person name="Goker M."/>
            <person name="Detter J.C."/>
            <person name="Woyke T."/>
            <person name="Bristow J."/>
            <person name="Markowitz V."/>
            <person name="Hugenholtz P."/>
            <person name="Kyrpides N.C."/>
            <person name="Klenk H.P."/>
            <person name="Eisen J.A."/>
        </authorList>
    </citation>
    <scope>NUCLEOTIDE SEQUENCE [LARGE SCALE GENOMIC DNA]</scope>
    <source>
        <strain evidence="9 10">DSM 18170</strain>
    </source>
</reference>
<evidence type="ECO:0000256" key="3">
    <source>
        <dbReference type="ARBA" id="ARBA00022475"/>
    </source>
</evidence>
<dbReference type="EMBL" id="CP002530">
    <property type="protein sequence ID" value="ADY35358.1"/>
    <property type="molecule type" value="Genomic_DNA"/>
</dbReference>
<evidence type="ECO:0000256" key="5">
    <source>
        <dbReference type="ARBA" id="ARBA00022989"/>
    </source>
</evidence>
<keyword evidence="5 7" id="KW-1133">Transmembrane helix</keyword>
<feature type="domain" description="Glycine transporter" evidence="8">
    <location>
        <begin position="92"/>
        <end position="164"/>
    </location>
</feature>
<feature type="domain" description="Glycine transporter" evidence="8">
    <location>
        <begin position="7"/>
        <end position="79"/>
    </location>
</feature>
<feature type="transmembrane region" description="Helical" evidence="7">
    <location>
        <begin position="91"/>
        <end position="110"/>
    </location>
</feature>
<protein>
    <submittedName>
        <fullName evidence="9">Uncharacterized protein family UPF0126</fullName>
    </submittedName>
</protein>
<dbReference type="AlphaFoldDB" id="F0R1N5"/>
<comment type="similarity">
    <text evidence="2">Belongs to the UPF0126 family.</text>
</comment>
<proteinExistence type="inferred from homology"/>
<comment type="subcellular location">
    <subcellularLocation>
        <location evidence="1">Cell membrane</location>
        <topology evidence="1">Multi-pass membrane protein</topology>
    </subcellularLocation>
</comment>
<evidence type="ECO:0000256" key="2">
    <source>
        <dbReference type="ARBA" id="ARBA00008193"/>
    </source>
</evidence>
<dbReference type="Proteomes" id="UP000007486">
    <property type="component" value="Chromosome"/>
</dbReference>
<evidence type="ECO:0000313" key="9">
    <source>
        <dbReference type="EMBL" id="ADY35358.1"/>
    </source>
</evidence>
<gene>
    <name evidence="9" type="ordered locus">Bacsa_0764</name>
</gene>
<accession>F0R1N5</accession>
<evidence type="ECO:0000256" key="4">
    <source>
        <dbReference type="ARBA" id="ARBA00022692"/>
    </source>
</evidence>
<evidence type="ECO:0000259" key="8">
    <source>
        <dbReference type="Pfam" id="PF03458"/>
    </source>
</evidence>
<sequence length="210" mass="23188">MISFVQVLDFIGTFAFAISGIRLASAKRFDWFGAYIVGLATAIGGGTLRDVMLNVTPVWMTDPIYLICTAFAMFFVIIFGKYLIHLNNTFFFFDSIGLALFTVVGFDKTIALGFPFWVAIIMGSVTGAAGGVIRDVFINEIPLIFRKEIYAMACVIGGLFYWICLQMGLEAYLSQIIGFVTVLVVRILAVKYQITLPILKGDPANGQKKE</sequence>
<dbReference type="InterPro" id="IPR005115">
    <property type="entry name" value="Gly_transporter"/>
</dbReference>
<evidence type="ECO:0000256" key="1">
    <source>
        <dbReference type="ARBA" id="ARBA00004651"/>
    </source>
</evidence>
<dbReference type="Pfam" id="PF03458">
    <property type="entry name" value="Gly_transporter"/>
    <property type="match status" value="2"/>
</dbReference>
<name>F0R1N5_PHOSB</name>
<evidence type="ECO:0000256" key="6">
    <source>
        <dbReference type="ARBA" id="ARBA00023136"/>
    </source>
</evidence>
<dbReference type="KEGG" id="bsa:Bacsa_0764"/>
<evidence type="ECO:0000313" key="10">
    <source>
        <dbReference type="Proteomes" id="UP000007486"/>
    </source>
</evidence>
<feature type="transmembrane region" description="Helical" evidence="7">
    <location>
        <begin position="116"/>
        <end position="137"/>
    </location>
</feature>
<dbReference type="OrthoDB" id="9791874at2"/>
<feature type="transmembrane region" description="Helical" evidence="7">
    <location>
        <begin position="149"/>
        <end position="169"/>
    </location>
</feature>
<keyword evidence="10" id="KW-1185">Reference proteome</keyword>
<keyword evidence="4 7" id="KW-0812">Transmembrane</keyword>
<dbReference type="RefSeq" id="WP_013616810.1">
    <property type="nucleotide sequence ID" value="NC_015164.1"/>
</dbReference>
<dbReference type="eggNOG" id="COG2860">
    <property type="taxonomic scope" value="Bacteria"/>
</dbReference>
<feature type="transmembrane region" description="Helical" evidence="7">
    <location>
        <begin position="6"/>
        <end position="25"/>
    </location>
</feature>
<organism evidence="9 10">
    <name type="scientific">Phocaeicola salanitronis (strain DSM 18170 / JCM 13657 / CCUG 60908 / BL78)</name>
    <name type="common">Bacteroides salanitronis</name>
    <dbReference type="NCBI Taxonomy" id="667015"/>
    <lineage>
        <taxon>Bacteria</taxon>
        <taxon>Pseudomonadati</taxon>
        <taxon>Bacteroidota</taxon>
        <taxon>Bacteroidia</taxon>
        <taxon>Bacteroidales</taxon>
        <taxon>Bacteroidaceae</taxon>
        <taxon>Phocaeicola</taxon>
    </lineage>
</organism>
<feature type="transmembrane region" description="Helical" evidence="7">
    <location>
        <begin position="64"/>
        <end position="84"/>
    </location>
</feature>
<dbReference type="HOGENOM" id="CLU_064906_2_1_10"/>
<dbReference type="GO" id="GO:0005886">
    <property type="term" value="C:plasma membrane"/>
    <property type="evidence" value="ECO:0007669"/>
    <property type="project" value="UniProtKB-SubCell"/>
</dbReference>
<feature type="transmembrane region" description="Helical" evidence="7">
    <location>
        <begin position="175"/>
        <end position="199"/>
    </location>
</feature>
<dbReference type="PANTHER" id="PTHR30506:SF3">
    <property type="entry name" value="UPF0126 INNER MEMBRANE PROTEIN YADS-RELATED"/>
    <property type="match status" value="1"/>
</dbReference>
<feature type="transmembrane region" description="Helical" evidence="7">
    <location>
        <begin position="32"/>
        <end position="52"/>
    </location>
</feature>